<reference evidence="1 2" key="2">
    <citation type="journal article" date="2022" name="Mol. Ecol. Resour.">
        <title>The genomes of chicory, endive, great burdock and yacon provide insights into Asteraceae paleo-polyploidization history and plant inulin production.</title>
        <authorList>
            <person name="Fan W."/>
            <person name="Wang S."/>
            <person name="Wang H."/>
            <person name="Wang A."/>
            <person name="Jiang F."/>
            <person name="Liu H."/>
            <person name="Zhao H."/>
            <person name="Xu D."/>
            <person name="Zhang Y."/>
        </authorList>
    </citation>
    <scope>NUCLEOTIDE SEQUENCE [LARGE SCALE GENOMIC DNA]</scope>
    <source>
        <strain evidence="2">cv. Yunnan</strain>
        <tissue evidence="1">Leaves</tissue>
    </source>
</reference>
<evidence type="ECO:0000313" key="1">
    <source>
        <dbReference type="EMBL" id="KAI3806367.1"/>
    </source>
</evidence>
<keyword evidence="2" id="KW-1185">Reference proteome</keyword>
<sequence length="125" mass="13894">MFPTYPLVIPMIPRCTYSPQPSVQIYLGYGHCTPIVVSPISASVGGTYDSSEMAGGKRGKVAANEWWVRGECYGFELHFPLGCILGKHHRESFPVGGELKWNDGDWMAWKAGRVWGELWATLDMG</sequence>
<comment type="caution">
    <text evidence="1">The sequence shown here is derived from an EMBL/GenBank/DDBJ whole genome shotgun (WGS) entry which is preliminary data.</text>
</comment>
<evidence type="ECO:0000313" key="2">
    <source>
        <dbReference type="Proteomes" id="UP001056120"/>
    </source>
</evidence>
<dbReference type="Proteomes" id="UP001056120">
    <property type="component" value="Linkage Group LG08"/>
</dbReference>
<proteinExistence type="predicted"/>
<protein>
    <submittedName>
        <fullName evidence="1">Uncharacterized protein</fullName>
    </submittedName>
</protein>
<organism evidence="1 2">
    <name type="scientific">Smallanthus sonchifolius</name>
    <dbReference type="NCBI Taxonomy" id="185202"/>
    <lineage>
        <taxon>Eukaryota</taxon>
        <taxon>Viridiplantae</taxon>
        <taxon>Streptophyta</taxon>
        <taxon>Embryophyta</taxon>
        <taxon>Tracheophyta</taxon>
        <taxon>Spermatophyta</taxon>
        <taxon>Magnoliopsida</taxon>
        <taxon>eudicotyledons</taxon>
        <taxon>Gunneridae</taxon>
        <taxon>Pentapetalae</taxon>
        <taxon>asterids</taxon>
        <taxon>campanulids</taxon>
        <taxon>Asterales</taxon>
        <taxon>Asteraceae</taxon>
        <taxon>Asteroideae</taxon>
        <taxon>Heliantheae alliance</taxon>
        <taxon>Millerieae</taxon>
        <taxon>Smallanthus</taxon>
    </lineage>
</organism>
<name>A0ACB9IH16_9ASTR</name>
<reference evidence="2" key="1">
    <citation type="journal article" date="2022" name="Mol. Ecol. Resour.">
        <title>The genomes of chicory, endive, great burdock and yacon provide insights into Asteraceae palaeo-polyploidization history and plant inulin production.</title>
        <authorList>
            <person name="Fan W."/>
            <person name="Wang S."/>
            <person name="Wang H."/>
            <person name="Wang A."/>
            <person name="Jiang F."/>
            <person name="Liu H."/>
            <person name="Zhao H."/>
            <person name="Xu D."/>
            <person name="Zhang Y."/>
        </authorList>
    </citation>
    <scope>NUCLEOTIDE SEQUENCE [LARGE SCALE GENOMIC DNA]</scope>
    <source>
        <strain evidence="2">cv. Yunnan</strain>
    </source>
</reference>
<accession>A0ACB9IH16</accession>
<dbReference type="EMBL" id="CM042025">
    <property type="protein sequence ID" value="KAI3806367.1"/>
    <property type="molecule type" value="Genomic_DNA"/>
</dbReference>
<gene>
    <name evidence="1" type="ORF">L1987_22268</name>
</gene>